<dbReference type="InterPro" id="IPR050327">
    <property type="entry name" value="Proton-linked_MCT"/>
</dbReference>
<comment type="caution">
    <text evidence="2">The sequence shown here is derived from an EMBL/GenBank/DDBJ whole genome shotgun (WGS) entry which is preliminary data.</text>
</comment>
<name>A0A8H5HDR1_9AGAR</name>
<dbReference type="PANTHER" id="PTHR11360">
    <property type="entry name" value="MONOCARBOXYLATE TRANSPORTER"/>
    <property type="match status" value="1"/>
</dbReference>
<feature type="transmembrane region" description="Helical" evidence="1">
    <location>
        <begin position="239"/>
        <end position="258"/>
    </location>
</feature>
<dbReference type="Gene3D" id="1.20.1250.20">
    <property type="entry name" value="MFS general substrate transporter like domains"/>
    <property type="match status" value="1"/>
</dbReference>
<feature type="transmembrane region" description="Helical" evidence="1">
    <location>
        <begin position="278"/>
        <end position="296"/>
    </location>
</feature>
<dbReference type="SUPFAM" id="SSF103473">
    <property type="entry name" value="MFS general substrate transporter"/>
    <property type="match status" value="1"/>
</dbReference>
<dbReference type="PANTHER" id="PTHR11360:SF287">
    <property type="entry name" value="MFS MONOCARBOXYLATE TRANSPORTER"/>
    <property type="match status" value="1"/>
</dbReference>
<dbReference type="InterPro" id="IPR017853">
    <property type="entry name" value="GH"/>
</dbReference>
<evidence type="ECO:0000256" key="1">
    <source>
        <dbReference type="SAM" id="Phobius"/>
    </source>
</evidence>
<dbReference type="InterPro" id="IPR036259">
    <property type="entry name" value="MFS_trans_sf"/>
</dbReference>
<feature type="transmembrane region" description="Helical" evidence="1">
    <location>
        <begin position="150"/>
        <end position="168"/>
    </location>
</feature>
<protein>
    <submittedName>
        <fullName evidence="2">Uncharacterized protein</fullName>
    </submittedName>
</protein>
<reference evidence="2 3" key="1">
    <citation type="journal article" date="2020" name="ISME J.">
        <title>Uncovering the hidden diversity of litter-decomposition mechanisms in mushroom-forming fungi.</title>
        <authorList>
            <person name="Floudas D."/>
            <person name="Bentzer J."/>
            <person name="Ahren D."/>
            <person name="Johansson T."/>
            <person name="Persson P."/>
            <person name="Tunlid A."/>
        </authorList>
    </citation>
    <scope>NUCLEOTIDE SEQUENCE [LARGE SCALE GENOMIC DNA]</scope>
    <source>
        <strain evidence="2 3">CBS 406.79</strain>
    </source>
</reference>
<keyword evidence="3" id="KW-1185">Reference proteome</keyword>
<proteinExistence type="predicted"/>
<keyword evidence="1" id="KW-0812">Transmembrane</keyword>
<gene>
    <name evidence="2" type="ORF">D9757_009075</name>
</gene>
<evidence type="ECO:0000313" key="3">
    <source>
        <dbReference type="Proteomes" id="UP000518752"/>
    </source>
</evidence>
<accession>A0A8H5HDR1</accession>
<sequence>MDPFIKTASSNELATTPIVSFAPENNQQNSQKNVSPASSLLDELRAPAFPLTDTPDFGQEPEKAVSLPPMDRGFHAWAYLASAWCMTLLTWSIPFSYGIFLNFYASDPDFKQYPSSSLALIGSLCNGVLYLSSVVVLPIVNLYPWHKKNVMILGAIFCIGGLVGTAFARTLVHLIIAQGIIFSVGGSLVYYPMSTYLFEWFSMKKGIANGVIFSGTGAGGIVIPFVVENLLDKYGRRTALLSLAVAFIVLMVPCLPFIRPRVPVTQAVNIQGFNMQFLTYSPFWILFLANFVHGLGSFLPALYLPAFASDLNLTVTSTTLAISLFNVPRNIQHKSKPVASFTDISKIERDISAYKEEIRKTKKRAFVEGRGRIDRSEVNSISQRQLPSSFRTVFGYGFPLSRRPPALIKSPRNVDTTPAELFATAVSQLKYHPENNSTLIPRSETIADVDFEQTSPSNLFSLLQSSRNTSDPSFFNQVGTMFSKNLFVVLSLFTLGALAANSFAGANNYYAFSLPQGDRIALLDAMQAAGMKVLRTWVTGHAAGQKGSDNVAVPDLEANGIGNYDDTVLNMIDQLMVDAHARGIKLLIGMYDQNSLQAGDIYGTTYGIEGFYTNSAAINAFNQRITHILNIHKNALLGNQPWSELGGYIFGYEAQNEPMIFDQSFYLAHLSWICNSALQIRNNVGDRNQLIFTGGGSAASSVQSTFFSSSCAIDVIAVHDYNDDYDSFMPNAVAQVQAAGKKLLIEEWGSLVGSGRTANINSNVQKINNYKVPWIYWELITNTDPHQDQDYEIQVNGPDWSTIATASETTAAIANAAFDFSASLAL</sequence>
<keyword evidence="1" id="KW-1133">Transmembrane helix</keyword>
<organism evidence="2 3">
    <name type="scientific">Collybiopsis confluens</name>
    <dbReference type="NCBI Taxonomy" id="2823264"/>
    <lineage>
        <taxon>Eukaryota</taxon>
        <taxon>Fungi</taxon>
        <taxon>Dikarya</taxon>
        <taxon>Basidiomycota</taxon>
        <taxon>Agaricomycotina</taxon>
        <taxon>Agaricomycetes</taxon>
        <taxon>Agaricomycetidae</taxon>
        <taxon>Agaricales</taxon>
        <taxon>Marasmiineae</taxon>
        <taxon>Omphalotaceae</taxon>
        <taxon>Collybiopsis</taxon>
    </lineage>
</organism>
<feature type="transmembrane region" description="Helical" evidence="1">
    <location>
        <begin position="76"/>
        <end position="100"/>
    </location>
</feature>
<feature type="transmembrane region" description="Helical" evidence="1">
    <location>
        <begin position="120"/>
        <end position="143"/>
    </location>
</feature>
<dbReference type="AlphaFoldDB" id="A0A8H5HDR1"/>
<evidence type="ECO:0000313" key="2">
    <source>
        <dbReference type="EMBL" id="KAF5381408.1"/>
    </source>
</evidence>
<feature type="transmembrane region" description="Helical" evidence="1">
    <location>
        <begin position="174"/>
        <end position="194"/>
    </location>
</feature>
<dbReference type="Proteomes" id="UP000518752">
    <property type="component" value="Unassembled WGS sequence"/>
</dbReference>
<feature type="transmembrane region" description="Helical" evidence="1">
    <location>
        <begin position="206"/>
        <end position="227"/>
    </location>
</feature>
<dbReference type="EMBL" id="JAACJN010000058">
    <property type="protein sequence ID" value="KAF5381408.1"/>
    <property type="molecule type" value="Genomic_DNA"/>
</dbReference>
<dbReference type="OrthoDB" id="428177at2759"/>
<dbReference type="SUPFAM" id="SSF51445">
    <property type="entry name" value="(Trans)glycosidases"/>
    <property type="match status" value="1"/>
</dbReference>
<dbReference type="Gene3D" id="3.20.20.80">
    <property type="entry name" value="Glycosidases"/>
    <property type="match status" value="1"/>
</dbReference>
<keyword evidence="1" id="KW-0472">Membrane</keyword>